<dbReference type="Proteomes" id="UP000054166">
    <property type="component" value="Unassembled WGS sequence"/>
</dbReference>
<gene>
    <name evidence="1" type="ORF">PILCRDRAFT_185879</name>
</gene>
<evidence type="ECO:0000313" key="2">
    <source>
        <dbReference type="Proteomes" id="UP000054166"/>
    </source>
</evidence>
<dbReference type="AlphaFoldDB" id="A0A0C3CLG8"/>
<reference evidence="2" key="2">
    <citation type="submission" date="2015-01" db="EMBL/GenBank/DDBJ databases">
        <title>Evolutionary Origins and Diversification of the Mycorrhizal Mutualists.</title>
        <authorList>
            <consortium name="DOE Joint Genome Institute"/>
            <consortium name="Mycorrhizal Genomics Consortium"/>
            <person name="Kohler A."/>
            <person name="Kuo A."/>
            <person name="Nagy L.G."/>
            <person name="Floudas D."/>
            <person name="Copeland A."/>
            <person name="Barry K.W."/>
            <person name="Cichocki N."/>
            <person name="Veneault-Fourrey C."/>
            <person name="LaButti K."/>
            <person name="Lindquist E.A."/>
            <person name="Lipzen A."/>
            <person name="Lundell T."/>
            <person name="Morin E."/>
            <person name="Murat C."/>
            <person name="Riley R."/>
            <person name="Ohm R."/>
            <person name="Sun H."/>
            <person name="Tunlid A."/>
            <person name="Henrissat B."/>
            <person name="Grigoriev I.V."/>
            <person name="Hibbett D.S."/>
            <person name="Martin F."/>
        </authorList>
    </citation>
    <scope>NUCLEOTIDE SEQUENCE [LARGE SCALE GENOMIC DNA]</scope>
    <source>
        <strain evidence="2">F 1598</strain>
    </source>
</reference>
<dbReference type="EMBL" id="KN832973">
    <property type="protein sequence ID" value="KIM90512.1"/>
    <property type="molecule type" value="Genomic_DNA"/>
</dbReference>
<sequence length="60" mass="6880">MTQNDAGMHYPPCQYIFSNTAILDPFFSFSFPCNLSTTGRKSVDLIEFYAQYCSNNKIIK</sequence>
<proteinExistence type="predicted"/>
<keyword evidence="2" id="KW-1185">Reference proteome</keyword>
<accession>A0A0C3CLG8</accession>
<organism evidence="1 2">
    <name type="scientific">Piloderma croceum (strain F 1598)</name>
    <dbReference type="NCBI Taxonomy" id="765440"/>
    <lineage>
        <taxon>Eukaryota</taxon>
        <taxon>Fungi</taxon>
        <taxon>Dikarya</taxon>
        <taxon>Basidiomycota</taxon>
        <taxon>Agaricomycotina</taxon>
        <taxon>Agaricomycetes</taxon>
        <taxon>Agaricomycetidae</taxon>
        <taxon>Atheliales</taxon>
        <taxon>Atheliaceae</taxon>
        <taxon>Piloderma</taxon>
    </lineage>
</organism>
<name>A0A0C3CLG8_PILCF</name>
<reference evidence="1 2" key="1">
    <citation type="submission" date="2014-04" db="EMBL/GenBank/DDBJ databases">
        <authorList>
            <consortium name="DOE Joint Genome Institute"/>
            <person name="Kuo A."/>
            <person name="Tarkka M."/>
            <person name="Buscot F."/>
            <person name="Kohler A."/>
            <person name="Nagy L.G."/>
            <person name="Floudas D."/>
            <person name="Copeland A."/>
            <person name="Barry K.W."/>
            <person name="Cichocki N."/>
            <person name="Veneault-Fourrey C."/>
            <person name="LaButti K."/>
            <person name="Lindquist E.A."/>
            <person name="Lipzen A."/>
            <person name="Lundell T."/>
            <person name="Morin E."/>
            <person name="Murat C."/>
            <person name="Sun H."/>
            <person name="Tunlid A."/>
            <person name="Henrissat B."/>
            <person name="Grigoriev I.V."/>
            <person name="Hibbett D.S."/>
            <person name="Martin F."/>
            <person name="Nordberg H.P."/>
            <person name="Cantor M.N."/>
            <person name="Hua S.X."/>
        </authorList>
    </citation>
    <scope>NUCLEOTIDE SEQUENCE [LARGE SCALE GENOMIC DNA]</scope>
    <source>
        <strain evidence="1 2">F 1598</strain>
    </source>
</reference>
<dbReference type="InParanoid" id="A0A0C3CLG8"/>
<evidence type="ECO:0000313" key="1">
    <source>
        <dbReference type="EMBL" id="KIM90512.1"/>
    </source>
</evidence>
<protein>
    <submittedName>
        <fullName evidence="1">Uncharacterized protein</fullName>
    </submittedName>
</protein>
<dbReference type="HOGENOM" id="CLU_2942584_0_0_1"/>